<accession>A0A3N4U247</accession>
<dbReference type="Gene3D" id="3.40.50.300">
    <property type="entry name" value="P-loop containing nucleotide triphosphate hydrolases"/>
    <property type="match status" value="1"/>
</dbReference>
<organism evidence="12 13">
    <name type="scientific">Tibeticola sediminis</name>
    <dbReference type="NCBI Taxonomy" id="1917811"/>
    <lineage>
        <taxon>Bacteria</taxon>
        <taxon>Pseudomonadati</taxon>
        <taxon>Pseudomonadota</taxon>
        <taxon>Betaproteobacteria</taxon>
        <taxon>Burkholderiales</taxon>
        <taxon>Comamonadaceae</taxon>
        <taxon>Tibeticola</taxon>
    </lineage>
</organism>
<evidence type="ECO:0000313" key="13">
    <source>
        <dbReference type="Proteomes" id="UP000272193"/>
    </source>
</evidence>
<dbReference type="PANTHER" id="PTHR43514">
    <property type="entry name" value="ABC TRANSPORTER I FAMILY MEMBER 10"/>
    <property type="match status" value="1"/>
</dbReference>
<feature type="domain" description="ABC transporter" evidence="10">
    <location>
        <begin position="6"/>
        <end position="231"/>
    </location>
</feature>
<proteinExistence type="predicted"/>
<keyword evidence="8" id="KW-0472">Membrane</keyword>
<keyword evidence="4" id="KW-0997">Cell inner membrane</keyword>
<keyword evidence="2" id="KW-1003">Cell membrane</keyword>
<dbReference type="OrthoDB" id="5298774at2"/>
<dbReference type="Pfam" id="PF03459">
    <property type="entry name" value="TOBE"/>
    <property type="match status" value="1"/>
</dbReference>
<sequence length="355" mass="37839">MIQGHLQLQRGAFLLDTGAFAFEADGVTAIFGRSGCGKSSLLRAIAGLDADTRGRLTVRGEVWQDGRWARPVAERDIGFVFQDAALFPHLSVRGNLRYALRRAPQAPSDALEAVAERVGIAAWLDQAVTTLSGGQRQRVAIARALLMQPRLLCMDEPLAALDWRAKAELLPLIDELARETGVAVLFVTHAPVEVERLATRVLFMADGRIERIEPLQAALARPDSPLFAEEGPVTVLQGGLQPSGIDGLLRFDAEGVPFLLVASAVAAAPRASRLRVLARDVALAVEPPRGLSMLNQLPVTVQALHPAEAGRVTVACGLANGHKLLAQLTAHSVAMLGLQTGQAAWALVKSVALVD</sequence>
<keyword evidence="6 12" id="KW-0067">ATP-binding</keyword>
<dbReference type="Proteomes" id="UP000272193">
    <property type="component" value="Unassembled WGS sequence"/>
</dbReference>
<evidence type="ECO:0000256" key="7">
    <source>
        <dbReference type="ARBA" id="ARBA00022967"/>
    </source>
</evidence>
<dbReference type="InterPro" id="IPR017871">
    <property type="entry name" value="ABC_transporter-like_CS"/>
</dbReference>
<keyword evidence="3 9" id="KW-0500">Molybdenum</keyword>
<evidence type="ECO:0000256" key="1">
    <source>
        <dbReference type="ARBA" id="ARBA00022448"/>
    </source>
</evidence>
<dbReference type="GO" id="GO:0016887">
    <property type="term" value="F:ATP hydrolysis activity"/>
    <property type="evidence" value="ECO:0007669"/>
    <property type="project" value="InterPro"/>
</dbReference>
<protein>
    <submittedName>
        <fullName evidence="12">Molybdate transport system ATP-binding protein</fullName>
    </submittedName>
</protein>
<dbReference type="InterPro" id="IPR008995">
    <property type="entry name" value="Mo/tungstate-bd_C_term_dom"/>
</dbReference>
<dbReference type="RefSeq" id="WP_124223276.1">
    <property type="nucleotide sequence ID" value="NZ_RKQL01000005.1"/>
</dbReference>
<dbReference type="PROSITE" id="PS51866">
    <property type="entry name" value="MOP"/>
    <property type="match status" value="1"/>
</dbReference>
<evidence type="ECO:0000256" key="2">
    <source>
        <dbReference type="ARBA" id="ARBA00022475"/>
    </source>
</evidence>
<evidence type="ECO:0000259" key="10">
    <source>
        <dbReference type="PROSITE" id="PS50893"/>
    </source>
</evidence>
<dbReference type="PROSITE" id="PS00211">
    <property type="entry name" value="ABC_TRANSPORTER_1"/>
    <property type="match status" value="1"/>
</dbReference>
<dbReference type="InterPro" id="IPR003439">
    <property type="entry name" value="ABC_transporter-like_ATP-bd"/>
</dbReference>
<dbReference type="GO" id="GO:0005524">
    <property type="term" value="F:ATP binding"/>
    <property type="evidence" value="ECO:0007669"/>
    <property type="project" value="UniProtKB-KW"/>
</dbReference>
<reference evidence="12 13" key="1">
    <citation type="submission" date="2018-11" db="EMBL/GenBank/DDBJ databases">
        <title>Genomic Encyclopedia of Type Strains, Phase IV (KMG-IV): sequencing the most valuable type-strain genomes for metagenomic binning, comparative biology and taxonomic classification.</title>
        <authorList>
            <person name="Goeker M."/>
        </authorList>
    </citation>
    <scope>NUCLEOTIDE SEQUENCE [LARGE SCALE GENOMIC DNA]</scope>
    <source>
        <strain evidence="12 13">DSM 101684</strain>
    </source>
</reference>
<keyword evidence="7" id="KW-1278">Translocase</keyword>
<dbReference type="InterPro" id="IPR027417">
    <property type="entry name" value="P-loop_NTPase"/>
</dbReference>
<dbReference type="Pfam" id="PF00005">
    <property type="entry name" value="ABC_tran"/>
    <property type="match status" value="1"/>
</dbReference>
<evidence type="ECO:0000256" key="6">
    <source>
        <dbReference type="ARBA" id="ARBA00022840"/>
    </source>
</evidence>
<dbReference type="SUPFAM" id="SSF50331">
    <property type="entry name" value="MOP-like"/>
    <property type="match status" value="1"/>
</dbReference>
<dbReference type="GO" id="GO:0016020">
    <property type="term" value="C:membrane"/>
    <property type="evidence" value="ECO:0007669"/>
    <property type="project" value="InterPro"/>
</dbReference>
<dbReference type="Gene3D" id="2.40.50.100">
    <property type="match status" value="1"/>
</dbReference>
<dbReference type="EMBL" id="RKQL01000005">
    <property type="protein sequence ID" value="RPE64903.1"/>
    <property type="molecule type" value="Genomic_DNA"/>
</dbReference>
<dbReference type="InterPro" id="IPR011868">
    <property type="entry name" value="ModC_ABC_ATP-bd"/>
</dbReference>
<dbReference type="GO" id="GO:0140359">
    <property type="term" value="F:ABC-type transporter activity"/>
    <property type="evidence" value="ECO:0007669"/>
    <property type="project" value="InterPro"/>
</dbReference>
<dbReference type="InterPro" id="IPR005116">
    <property type="entry name" value="Transp-assoc_OB_typ1"/>
</dbReference>
<gene>
    <name evidence="12" type="ORF">EDC62_2025</name>
</gene>
<dbReference type="SUPFAM" id="SSF52540">
    <property type="entry name" value="P-loop containing nucleoside triphosphate hydrolases"/>
    <property type="match status" value="1"/>
</dbReference>
<evidence type="ECO:0000256" key="9">
    <source>
        <dbReference type="PROSITE-ProRule" id="PRU01213"/>
    </source>
</evidence>
<dbReference type="PROSITE" id="PS50893">
    <property type="entry name" value="ABC_TRANSPORTER_2"/>
    <property type="match status" value="1"/>
</dbReference>
<dbReference type="NCBIfam" id="TIGR02142">
    <property type="entry name" value="modC_ABC"/>
    <property type="match status" value="1"/>
</dbReference>
<evidence type="ECO:0000256" key="5">
    <source>
        <dbReference type="ARBA" id="ARBA00022741"/>
    </source>
</evidence>
<evidence type="ECO:0000313" key="12">
    <source>
        <dbReference type="EMBL" id="RPE64903.1"/>
    </source>
</evidence>
<feature type="domain" description="Mop" evidence="11">
    <location>
        <begin position="290"/>
        <end position="355"/>
    </location>
</feature>
<name>A0A3N4U247_9BURK</name>
<dbReference type="PANTHER" id="PTHR43514:SF10">
    <property type="entry name" value="MOLYBDENUM IMPORT ATP-BINDING PROTEIN MODC 2"/>
    <property type="match status" value="1"/>
</dbReference>
<dbReference type="InterPro" id="IPR003593">
    <property type="entry name" value="AAA+_ATPase"/>
</dbReference>
<evidence type="ECO:0000256" key="3">
    <source>
        <dbReference type="ARBA" id="ARBA00022505"/>
    </source>
</evidence>
<dbReference type="InterPro" id="IPR050334">
    <property type="entry name" value="Molybdenum_import_ModC"/>
</dbReference>
<evidence type="ECO:0000256" key="4">
    <source>
        <dbReference type="ARBA" id="ARBA00022519"/>
    </source>
</evidence>
<dbReference type="SMART" id="SM00382">
    <property type="entry name" value="AAA"/>
    <property type="match status" value="1"/>
</dbReference>
<evidence type="ECO:0000259" key="11">
    <source>
        <dbReference type="PROSITE" id="PS51866"/>
    </source>
</evidence>
<dbReference type="AlphaFoldDB" id="A0A3N4U247"/>
<keyword evidence="5" id="KW-0547">Nucleotide-binding</keyword>
<keyword evidence="13" id="KW-1185">Reference proteome</keyword>
<dbReference type="GO" id="GO:0015098">
    <property type="term" value="F:molybdate ion transmembrane transporter activity"/>
    <property type="evidence" value="ECO:0007669"/>
    <property type="project" value="InterPro"/>
</dbReference>
<evidence type="ECO:0000256" key="8">
    <source>
        <dbReference type="ARBA" id="ARBA00023136"/>
    </source>
</evidence>
<dbReference type="InterPro" id="IPR004606">
    <property type="entry name" value="Mop_domain"/>
</dbReference>
<keyword evidence="1" id="KW-0813">Transport</keyword>
<comment type="caution">
    <text evidence="12">The sequence shown here is derived from an EMBL/GenBank/DDBJ whole genome shotgun (WGS) entry which is preliminary data.</text>
</comment>